<keyword evidence="6 8" id="KW-0269">Exonuclease</keyword>
<evidence type="ECO:0000313" key="11">
    <source>
        <dbReference type="EMBL" id="MEB3429437.1"/>
    </source>
</evidence>
<evidence type="ECO:0000256" key="3">
    <source>
        <dbReference type="ARBA" id="ARBA00022490"/>
    </source>
</evidence>
<comment type="caution">
    <text evidence="11">The sequence shown here is derived from an EMBL/GenBank/DDBJ whole genome shotgun (WGS) entry which is preliminary data.</text>
</comment>
<dbReference type="SMART" id="SM00955">
    <property type="entry name" value="RNB"/>
    <property type="match status" value="1"/>
</dbReference>
<evidence type="ECO:0000256" key="4">
    <source>
        <dbReference type="ARBA" id="ARBA00022722"/>
    </source>
</evidence>
<comment type="function">
    <text evidence="8">3'-5' exoribonuclease that releases 5'-nucleoside monophosphates and is involved in maturation of structured RNAs.</text>
</comment>
<dbReference type="EC" id="3.1.13.1" evidence="8"/>
<dbReference type="Pfam" id="PF17876">
    <property type="entry name" value="CSD2"/>
    <property type="match status" value="1"/>
</dbReference>
<evidence type="ECO:0000256" key="7">
    <source>
        <dbReference type="ARBA" id="ARBA00022884"/>
    </source>
</evidence>
<dbReference type="Gene3D" id="2.40.50.140">
    <property type="entry name" value="Nucleic acid-binding proteins"/>
    <property type="match status" value="3"/>
</dbReference>
<dbReference type="GO" id="GO:0005829">
    <property type="term" value="C:cytosol"/>
    <property type="evidence" value="ECO:0007669"/>
    <property type="project" value="TreeGrafter"/>
</dbReference>
<dbReference type="GO" id="GO:0003723">
    <property type="term" value="F:RNA binding"/>
    <property type="evidence" value="ECO:0007669"/>
    <property type="project" value="UniProtKB-UniRule"/>
</dbReference>
<evidence type="ECO:0000256" key="1">
    <source>
        <dbReference type="ARBA" id="ARBA00001849"/>
    </source>
</evidence>
<dbReference type="InterPro" id="IPR011805">
    <property type="entry name" value="RNase_R"/>
</dbReference>
<dbReference type="InterPro" id="IPR012340">
    <property type="entry name" value="NA-bd_OB-fold"/>
</dbReference>
<dbReference type="AlphaFoldDB" id="A0AAW9MXR5"/>
<keyword evidence="7 8" id="KW-0694">RNA-binding</keyword>
<comment type="subcellular location">
    <subcellularLocation>
        <location evidence="2 8">Cytoplasm</location>
    </subcellularLocation>
</comment>
<dbReference type="PROSITE" id="PS50126">
    <property type="entry name" value="S1"/>
    <property type="match status" value="1"/>
</dbReference>
<dbReference type="PANTHER" id="PTHR23355">
    <property type="entry name" value="RIBONUCLEASE"/>
    <property type="match status" value="1"/>
</dbReference>
<dbReference type="SUPFAM" id="SSF50249">
    <property type="entry name" value="Nucleic acid-binding proteins"/>
    <property type="match status" value="4"/>
</dbReference>
<feature type="coiled-coil region" evidence="9">
    <location>
        <begin position="580"/>
        <end position="607"/>
    </location>
</feature>
<dbReference type="InterPro" id="IPR001900">
    <property type="entry name" value="RNase_II/R"/>
</dbReference>
<name>A0AAW9MXR5_9FIRM</name>
<dbReference type="PANTHER" id="PTHR23355:SF9">
    <property type="entry name" value="DIS3-LIKE EXONUCLEASE 2"/>
    <property type="match status" value="1"/>
</dbReference>
<evidence type="ECO:0000313" key="12">
    <source>
        <dbReference type="Proteomes" id="UP001357733"/>
    </source>
</evidence>
<dbReference type="EMBL" id="JAYKOT010000003">
    <property type="protein sequence ID" value="MEB3429437.1"/>
    <property type="molecule type" value="Genomic_DNA"/>
</dbReference>
<dbReference type="NCBIfam" id="TIGR02063">
    <property type="entry name" value="RNase_R"/>
    <property type="match status" value="1"/>
</dbReference>
<dbReference type="GO" id="GO:0008859">
    <property type="term" value="F:exoribonuclease II activity"/>
    <property type="evidence" value="ECO:0007669"/>
    <property type="project" value="UniProtKB-UniRule"/>
</dbReference>
<reference evidence="11 12" key="1">
    <citation type="submission" date="2024-01" db="EMBL/GenBank/DDBJ databases">
        <title>Complete genome sequence of Citroniella saccharovorans strain M6.X9, isolated from human fecal sample.</title>
        <authorList>
            <person name="Cheng G."/>
            <person name="Westerholm M."/>
            <person name="Schnurer A."/>
        </authorList>
    </citation>
    <scope>NUCLEOTIDE SEQUENCE [LARGE SCALE GENOMIC DNA]</scope>
    <source>
        <strain evidence="11 12">DSM 29873</strain>
    </source>
</reference>
<gene>
    <name evidence="8 11" type="primary">rnr</name>
    <name evidence="11" type="ORF">VLK81_05325</name>
</gene>
<evidence type="ECO:0000256" key="9">
    <source>
        <dbReference type="SAM" id="Coils"/>
    </source>
</evidence>
<keyword evidence="4 8" id="KW-0540">Nuclease</keyword>
<feature type="domain" description="S1 motif" evidence="10">
    <location>
        <begin position="615"/>
        <end position="695"/>
    </location>
</feature>
<keyword evidence="12" id="KW-1185">Reference proteome</keyword>
<dbReference type="GO" id="GO:0006402">
    <property type="term" value="P:mRNA catabolic process"/>
    <property type="evidence" value="ECO:0007669"/>
    <property type="project" value="TreeGrafter"/>
</dbReference>
<evidence type="ECO:0000259" key="10">
    <source>
        <dbReference type="PROSITE" id="PS50126"/>
    </source>
</evidence>
<dbReference type="Pfam" id="PF00575">
    <property type="entry name" value="S1"/>
    <property type="match status" value="1"/>
</dbReference>
<proteinExistence type="inferred from homology"/>
<dbReference type="Proteomes" id="UP001357733">
    <property type="component" value="Unassembled WGS sequence"/>
</dbReference>
<protein>
    <recommendedName>
        <fullName evidence="8">Ribonuclease R</fullName>
        <shortName evidence="8">RNase R</shortName>
        <ecNumber evidence="8">3.1.13.1</ecNumber>
    </recommendedName>
</protein>
<dbReference type="CDD" id="cd04471">
    <property type="entry name" value="S1_RNase_R"/>
    <property type="match status" value="1"/>
</dbReference>
<dbReference type="Pfam" id="PF08206">
    <property type="entry name" value="OB_RNB"/>
    <property type="match status" value="1"/>
</dbReference>
<dbReference type="RefSeq" id="WP_324619626.1">
    <property type="nucleotide sequence ID" value="NZ_JAYKOT010000003.1"/>
</dbReference>
<organism evidence="11 12">
    <name type="scientific">Citroniella saccharovorans</name>
    <dbReference type="NCBI Taxonomy" id="2053367"/>
    <lineage>
        <taxon>Bacteria</taxon>
        <taxon>Bacillati</taxon>
        <taxon>Bacillota</taxon>
        <taxon>Tissierellia</taxon>
        <taxon>Tissierellales</taxon>
        <taxon>Peptoniphilaceae</taxon>
        <taxon>Citroniella</taxon>
    </lineage>
</organism>
<dbReference type="PROSITE" id="PS01175">
    <property type="entry name" value="RIBONUCLEASE_II"/>
    <property type="match status" value="1"/>
</dbReference>
<dbReference type="InterPro" id="IPR022966">
    <property type="entry name" value="RNase_II/R_CS"/>
</dbReference>
<sequence>MLKEKIYNYINSEDYKGQTKEELAKTFGLSVGDYREFFRVLIDMEKEGLIYLSRKNKYLKLDNETIEGEIISKHNGYAFFKSDKLDSDVYINEKNLKGAMKGDKVSIVIIKDMSKNLNMEGKVVKLLSKERNFVGDIIRHGKKYFFESLDDSLDEDLYIKNENLNSAKNGDRVICELITRNKGQKANEARVVEILKEKNEEALEITSVARMYDMPYIFPEEVLQEANSFSDEVLEKDLKDRTDFSNLLTVTIDGEDAKDFDDAISIEKKEDYYRLYVHIADVSHYVKSGSALDREALSRGNSVYLLDRVIPMLPEKLSNGLSSLNPGKIRLTQSVQMDIDLDGNVLKYDFFESFIKSDYRLVYNDVSDYLENGKDVYKDNKLKEMLNFSNELYKILREKRIKNGALNFVSNEAKFTFDKEGRVIDVFRDIDRTANRIIEEFMIVTNITVAEHFGNMEIPFIYRIHDKPSDEKLYEIKPIFYSLGYQIKGNNLYSKDFQKILEASEGKPEEMIVSTLLLRSMAKARYENQRASHFGLALEYYTHFTSPIRRYADLYIHRIFKSFVKNRLYFDGIDNKLKSIEKICDHISFTERRADEAEREVEKLLKVILMEGKIGEVFEGVISSTTSFGLFVELENTVEGLISFNSMTDDFYIFDENQFLVYGQKNRKIYKIGQRVKVRLVNTNLNRREIDFEIVDGDEDE</sequence>
<evidence type="ECO:0000256" key="8">
    <source>
        <dbReference type="HAMAP-Rule" id="MF_01895"/>
    </source>
</evidence>
<comment type="catalytic activity">
    <reaction evidence="1 8">
        <text>Exonucleolytic cleavage in the 3'- to 5'-direction to yield nucleoside 5'-phosphates.</text>
        <dbReference type="EC" id="3.1.13.1"/>
    </reaction>
</comment>
<keyword evidence="5 8" id="KW-0378">Hydrolase</keyword>
<accession>A0AAW9MXR5</accession>
<dbReference type="HAMAP" id="MF_01895">
    <property type="entry name" value="RNase_R"/>
    <property type="match status" value="1"/>
</dbReference>
<dbReference type="InterPro" id="IPR004476">
    <property type="entry name" value="RNase_II/RNase_R"/>
</dbReference>
<dbReference type="InterPro" id="IPR050180">
    <property type="entry name" value="RNR_Ribonuclease"/>
</dbReference>
<evidence type="ECO:0000256" key="6">
    <source>
        <dbReference type="ARBA" id="ARBA00022839"/>
    </source>
</evidence>
<dbReference type="SMART" id="SM00316">
    <property type="entry name" value="S1"/>
    <property type="match status" value="2"/>
</dbReference>
<evidence type="ECO:0000256" key="5">
    <source>
        <dbReference type="ARBA" id="ARBA00022801"/>
    </source>
</evidence>
<comment type="similarity">
    <text evidence="8">Belongs to the RNR ribonuclease family. RNase R subfamily.</text>
</comment>
<evidence type="ECO:0000256" key="2">
    <source>
        <dbReference type="ARBA" id="ARBA00004496"/>
    </source>
</evidence>
<dbReference type="InterPro" id="IPR013223">
    <property type="entry name" value="RNase_B_OB_dom"/>
</dbReference>
<dbReference type="Pfam" id="PF00773">
    <property type="entry name" value="RNB"/>
    <property type="match status" value="1"/>
</dbReference>
<dbReference type="NCBIfam" id="TIGR00358">
    <property type="entry name" value="3_prime_RNase"/>
    <property type="match status" value="1"/>
</dbReference>
<dbReference type="InterPro" id="IPR003029">
    <property type="entry name" value="S1_domain"/>
</dbReference>
<dbReference type="InterPro" id="IPR040476">
    <property type="entry name" value="CSD2"/>
</dbReference>
<keyword evidence="9" id="KW-0175">Coiled coil</keyword>
<keyword evidence="3 8" id="KW-0963">Cytoplasm</keyword>